<evidence type="ECO:0000313" key="2">
    <source>
        <dbReference type="Proteomes" id="UP000275925"/>
    </source>
</evidence>
<keyword evidence="2" id="KW-1185">Reference proteome</keyword>
<dbReference type="AlphaFoldDB" id="A0A388TGW5"/>
<dbReference type="SUPFAM" id="SSF55729">
    <property type="entry name" value="Acyl-CoA N-acyltransferases (Nat)"/>
    <property type="match status" value="1"/>
</dbReference>
<name>A0A388TGW5_9BACT</name>
<gene>
    <name evidence="1" type="ORF">NO2_0930</name>
</gene>
<dbReference type="InterPro" id="IPR016181">
    <property type="entry name" value="Acyl_CoA_acyltransferase"/>
</dbReference>
<reference evidence="1 2" key="1">
    <citation type="journal article" date="2019" name="ISME J.">
        <title>Genome analyses of uncultured TG2/ZB3 bacteria in 'Margulisbacteria' specifically attached to ectosymbiotic spirochetes of protists in the termite gut.</title>
        <authorList>
            <person name="Utami Y.D."/>
            <person name="Kuwahara H."/>
            <person name="Igai K."/>
            <person name="Murakami T."/>
            <person name="Sugaya K."/>
            <person name="Morikawa T."/>
            <person name="Nagura Y."/>
            <person name="Yuki M."/>
            <person name="Deevong P."/>
            <person name="Inoue T."/>
            <person name="Kihara K."/>
            <person name="Lo N."/>
            <person name="Yamada A."/>
            <person name="Ohkuma M."/>
            <person name="Hongoh Y."/>
        </authorList>
    </citation>
    <scope>NUCLEOTIDE SEQUENCE [LARGE SCALE GENOMIC DNA]</scope>
    <source>
        <strain evidence="1">NkOx7-02</strain>
    </source>
</reference>
<dbReference type="Gene3D" id="3.40.630.30">
    <property type="match status" value="1"/>
</dbReference>
<accession>A0A388TGW5</accession>
<comment type="caution">
    <text evidence="1">The sequence shown here is derived from an EMBL/GenBank/DDBJ whole genome shotgun (WGS) entry which is preliminary data.</text>
</comment>
<proteinExistence type="predicted"/>
<dbReference type="EMBL" id="BGZO01000025">
    <property type="protein sequence ID" value="GBR76368.1"/>
    <property type="molecule type" value="Genomic_DNA"/>
</dbReference>
<sequence length="156" mass="18488">MFNTEIITEKAHFAWLETLKDDATKLYFLAYLDDVPAAVVDFTSIDYQNKTCEWGFYLFENAQLIGALLEHLLLNYVFAVLKIDLLYCRVLAENVSVYRLHTKRFPFVQNSCYNFLCKDRLFNGLSLTKTLWQERRVAMEQMLRLVFDFSAVVWER</sequence>
<evidence type="ECO:0000313" key="1">
    <source>
        <dbReference type="EMBL" id="GBR76368.1"/>
    </source>
</evidence>
<organism evidence="1 2">
    <name type="scientific">Candidatus Termititenax persephonae</name>
    <dbReference type="NCBI Taxonomy" id="2218525"/>
    <lineage>
        <taxon>Bacteria</taxon>
        <taxon>Bacillati</taxon>
        <taxon>Candidatus Margulisiibacteriota</taxon>
        <taxon>Candidatus Termititenacia</taxon>
        <taxon>Candidatus Termititenacales</taxon>
        <taxon>Candidatus Termititenacaceae</taxon>
        <taxon>Candidatus Termititenax</taxon>
    </lineage>
</organism>
<protein>
    <submittedName>
        <fullName evidence="1">Acetyltransferase 3 super family</fullName>
    </submittedName>
</protein>
<dbReference type="Proteomes" id="UP000275925">
    <property type="component" value="Unassembled WGS sequence"/>
</dbReference>
<dbReference type="GO" id="GO:0016740">
    <property type="term" value="F:transferase activity"/>
    <property type="evidence" value="ECO:0007669"/>
    <property type="project" value="UniProtKB-KW"/>
</dbReference>